<reference evidence="1" key="1">
    <citation type="journal article" date="2014" name="Front. Microbiol.">
        <title>High frequency of phylogenetically diverse reductive dehalogenase-homologous genes in deep subseafloor sedimentary metagenomes.</title>
        <authorList>
            <person name="Kawai M."/>
            <person name="Futagami T."/>
            <person name="Toyoda A."/>
            <person name="Takaki Y."/>
            <person name="Nishi S."/>
            <person name="Hori S."/>
            <person name="Arai W."/>
            <person name="Tsubouchi T."/>
            <person name="Morono Y."/>
            <person name="Uchiyama I."/>
            <person name="Ito T."/>
            <person name="Fujiyama A."/>
            <person name="Inagaki F."/>
            <person name="Takami H."/>
        </authorList>
    </citation>
    <scope>NUCLEOTIDE SEQUENCE</scope>
    <source>
        <strain evidence="1">Expedition CK06-06</strain>
    </source>
</reference>
<proteinExistence type="predicted"/>
<protein>
    <submittedName>
        <fullName evidence="1">Uncharacterized protein</fullName>
    </submittedName>
</protein>
<accession>X1T259</accession>
<comment type="caution">
    <text evidence="1">The sequence shown here is derived from an EMBL/GenBank/DDBJ whole genome shotgun (WGS) entry which is preliminary data.</text>
</comment>
<dbReference type="AlphaFoldDB" id="X1T259"/>
<name>X1T259_9ZZZZ</name>
<gene>
    <name evidence="1" type="ORF">S12H4_21231</name>
</gene>
<sequence>GTSEEKHFIQFINGIIEKLEKYSEIYLVRNAKLFKIYRFSDGKPIEPDFVLFLKEKGMETFIQYQLFIEPKGKQLLQIDKWKEDFLREIENKHTLQILSENENYKIIGMPFYNEDTKGNFINLFNEKLGLN</sequence>
<feature type="non-terminal residue" evidence="1">
    <location>
        <position position="1"/>
    </location>
</feature>
<evidence type="ECO:0000313" key="1">
    <source>
        <dbReference type="EMBL" id="GAI81700.1"/>
    </source>
</evidence>
<organism evidence="1">
    <name type="scientific">marine sediment metagenome</name>
    <dbReference type="NCBI Taxonomy" id="412755"/>
    <lineage>
        <taxon>unclassified sequences</taxon>
        <taxon>metagenomes</taxon>
        <taxon>ecological metagenomes</taxon>
    </lineage>
</organism>
<dbReference type="EMBL" id="BARW01010887">
    <property type="protein sequence ID" value="GAI81700.1"/>
    <property type="molecule type" value="Genomic_DNA"/>
</dbReference>